<dbReference type="Gene3D" id="3.30.1050.10">
    <property type="entry name" value="SCP2 sterol-binding domain"/>
    <property type="match status" value="1"/>
</dbReference>
<comment type="caution">
    <text evidence="6">The sequence shown here is derived from an EMBL/GenBank/DDBJ whole genome shotgun (WGS) entry which is preliminary data.</text>
</comment>
<organism evidence="6">
    <name type="scientific">marine sediment metagenome</name>
    <dbReference type="NCBI Taxonomy" id="412755"/>
    <lineage>
        <taxon>unclassified sequences</taxon>
        <taxon>metagenomes</taxon>
        <taxon>ecological metagenomes</taxon>
    </lineage>
</organism>
<proteinExistence type="inferred from homology"/>
<dbReference type="InterPro" id="IPR029228">
    <property type="entry name" value="Alkyl_sulf_dimr"/>
</dbReference>
<dbReference type="InterPro" id="IPR038536">
    <property type="entry name" value="Alkyl/aryl-sulf_dimr_sf"/>
</dbReference>
<dbReference type="Gene3D" id="1.25.40.880">
    <property type="entry name" value="Alkyl sulfatase, dimerisation domain"/>
    <property type="match status" value="1"/>
</dbReference>
<dbReference type="Gene3D" id="3.60.15.30">
    <property type="entry name" value="Metallo-beta-lactamase domain"/>
    <property type="match status" value="1"/>
</dbReference>
<evidence type="ECO:0000259" key="5">
    <source>
        <dbReference type="SMART" id="SM00849"/>
    </source>
</evidence>
<dbReference type="AlphaFoldDB" id="A0A0F9SU01"/>
<dbReference type="GO" id="GO:0046983">
    <property type="term" value="F:protein dimerization activity"/>
    <property type="evidence" value="ECO:0007669"/>
    <property type="project" value="InterPro"/>
</dbReference>
<feature type="domain" description="Metallo-beta-lactamase" evidence="5">
    <location>
        <begin position="123"/>
        <end position="344"/>
    </location>
</feature>
<name>A0A0F9SU01_9ZZZZ</name>
<evidence type="ECO:0000256" key="4">
    <source>
        <dbReference type="ARBA" id="ARBA00033751"/>
    </source>
</evidence>
<comment type="similarity">
    <text evidence="4">Belongs to the metallo-beta-lactamase superfamily. Type III sulfatase family.</text>
</comment>
<sequence length="654" mass="72006">MPRPTTLGIALLSLTLPLAALAEPKPATSTTAAANAAVLEQLDFSDKQSFEDAQRGFVAALPNAHVLDESGQRAWSAQPYAFLEDEKAPDTVNPSLWRQARLNSIHGLFEVTEGIYQIRGMDLSNMTIVEGDSGLIVIDPLLTPATARAGLELYRAHRPDKPVVAVIYTHSHADHFAGVKGVVDQQDVDQGRVRIYAPEGFLEHAVSENVIAGNAMTRRASYMYGTALPISPQGHVDTGLGKGLSRGPLTLIPPTDSIERNGVQVIDGVEIDFHLAPGSEAPAEMMMYFPAQRVFNTAEVTSQQLHNIYTLRGAEVRDASLWSRYIDEVLEAYGPRTDVLIAQHHWPVWGTDSAQHFLAVQRDLYKYIHDQSVRLMNHGYRPGEIAEAIQLPDSLASEWAARDYYGTLRHNSRAIYQKYLGWYDANPANLNPPVPVEAARKTIEYMGGVEQVVARAQEDFAQGDYRWVASVMSQAVFAEPDNQAARELGADAMEQLGYQAESGPWRDVYLSAAQDLRSGGETSDGSRGASSDLLQALETGMVFDLLGVRLNGPKAEGKHIVLNWHFTDTQEKIRTNLQNATLTWLPDRQAESADATLTLTRATLNDILLRETTFPEAVKAGGIQVQGNPQKLFELLGLLDEFTTDFPLVEPRRS</sequence>
<keyword evidence="2" id="KW-0378">Hydrolase</keyword>
<dbReference type="PANTHER" id="PTHR43223:SF1">
    <property type="entry name" value="ALKYL_ARYL-SULFATASE BDS1"/>
    <property type="match status" value="1"/>
</dbReference>
<reference evidence="6" key="1">
    <citation type="journal article" date="2015" name="Nature">
        <title>Complex archaea that bridge the gap between prokaryotes and eukaryotes.</title>
        <authorList>
            <person name="Spang A."/>
            <person name="Saw J.H."/>
            <person name="Jorgensen S.L."/>
            <person name="Zaremba-Niedzwiedzka K."/>
            <person name="Martijn J."/>
            <person name="Lind A.E."/>
            <person name="van Eijk R."/>
            <person name="Schleper C."/>
            <person name="Guy L."/>
            <person name="Ettema T.J."/>
        </authorList>
    </citation>
    <scope>NUCLEOTIDE SEQUENCE</scope>
</reference>
<evidence type="ECO:0000256" key="2">
    <source>
        <dbReference type="ARBA" id="ARBA00022801"/>
    </source>
</evidence>
<evidence type="ECO:0000313" key="6">
    <source>
        <dbReference type="EMBL" id="KKN72450.1"/>
    </source>
</evidence>
<keyword evidence="1" id="KW-0479">Metal-binding</keyword>
<dbReference type="Pfam" id="PF14863">
    <property type="entry name" value="Alkyl_sulf_dimr"/>
    <property type="match status" value="1"/>
</dbReference>
<protein>
    <recommendedName>
        <fullName evidence="5">Metallo-beta-lactamase domain-containing protein</fullName>
    </recommendedName>
</protein>
<dbReference type="EMBL" id="LAZR01000362">
    <property type="protein sequence ID" value="KKN72450.1"/>
    <property type="molecule type" value="Genomic_DNA"/>
</dbReference>
<evidence type="ECO:0000256" key="1">
    <source>
        <dbReference type="ARBA" id="ARBA00022723"/>
    </source>
</evidence>
<dbReference type="InterPro" id="IPR052195">
    <property type="entry name" value="Bact_Alkyl/Aryl-Sulfatase"/>
</dbReference>
<dbReference type="GO" id="GO:0018741">
    <property type="term" value="F:linear primary-alkylsulfatase activity"/>
    <property type="evidence" value="ECO:0007669"/>
    <property type="project" value="InterPro"/>
</dbReference>
<dbReference type="InterPro" id="IPR036866">
    <property type="entry name" value="RibonucZ/Hydroxyglut_hydro"/>
</dbReference>
<dbReference type="Pfam" id="PF14864">
    <property type="entry name" value="Alkyl_sulf_C"/>
    <property type="match status" value="1"/>
</dbReference>
<dbReference type="PANTHER" id="PTHR43223">
    <property type="entry name" value="ALKYL/ARYL-SULFATASE"/>
    <property type="match status" value="1"/>
</dbReference>
<evidence type="ECO:0000256" key="3">
    <source>
        <dbReference type="ARBA" id="ARBA00022833"/>
    </source>
</evidence>
<dbReference type="FunFam" id="3.60.15.30:FF:000001">
    <property type="entry name" value="Alkyl/aryl-sulfatase BDS1"/>
    <property type="match status" value="1"/>
</dbReference>
<dbReference type="InterPro" id="IPR036527">
    <property type="entry name" value="SCP2_sterol-bd_dom_sf"/>
</dbReference>
<dbReference type="SUPFAM" id="SSF56281">
    <property type="entry name" value="Metallo-hydrolase/oxidoreductase"/>
    <property type="match status" value="1"/>
</dbReference>
<dbReference type="InterPro" id="IPR029229">
    <property type="entry name" value="Alkyl_sulf_C"/>
</dbReference>
<dbReference type="CDD" id="cd07710">
    <property type="entry name" value="arylsulfatase_Sdsa1-like_MBL-fold"/>
    <property type="match status" value="1"/>
</dbReference>
<dbReference type="SUPFAM" id="SSF55718">
    <property type="entry name" value="SCP-like"/>
    <property type="match status" value="1"/>
</dbReference>
<dbReference type="InterPro" id="IPR001279">
    <property type="entry name" value="Metallo-B-lactamas"/>
</dbReference>
<dbReference type="SMART" id="SM00849">
    <property type="entry name" value="Lactamase_B"/>
    <property type="match status" value="1"/>
</dbReference>
<dbReference type="GO" id="GO:0018909">
    <property type="term" value="P:dodecyl sulfate metabolic process"/>
    <property type="evidence" value="ECO:0007669"/>
    <property type="project" value="InterPro"/>
</dbReference>
<dbReference type="InterPro" id="IPR044097">
    <property type="entry name" value="Bds1/SdsA1_MBL-fold"/>
</dbReference>
<keyword evidence="3" id="KW-0862">Zinc</keyword>
<dbReference type="Pfam" id="PF00753">
    <property type="entry name" value="Lactamase_B"/>
    <property type="match status" value="1"/>
</dbReference>
<gene>
    <name evidence="6" type="ORF">LCGC14_0410610</name>
</gene>
<dbReference type="GO" id="GO:0046872">
    <property type="term" value="F:metal ion binding"/>
    <property type="evidence" value="ECO:0007669"/>
    <property type="project" value="UniProtKB-KW"/>
</dbReference>
<accession>A0A0F9SU01</accession>